<dbReference type="AlphaFoldDB" id="A0A6A6J3D4"/>
<dbReference type="RefSeq" id="XP_033691414.1">
    <property type="nucleotide sequence ID" value="XM_033820676.1"/>
</dbReference>
<protein>
    <submittedName>
        <fullName evidence="1">Uncharacterized protein</fullName>
    </submittedName>
</protein>
<name>A0A6A6J3D4_9PLEO</name>
<proteinExistence type="predicted"/>
<keyword evidence="2" id="KW-1185">Reference proteome</keyword>
<organism evidence="1 2">
    <name type="scientific">Trematosphaeria pertusa</name>
    <dbReference type="NCBI Taxonomy" id="390896"/>
    <lineage>
        <taxon>Eukaryota</taxon>
        <taxon>Fungi</taxon>
        <taxon>Dikarya</taxon>
        <taxon>Ascomycota</taxon>
        <taxon>Pezizomycotina</taxon>
        <taxon>Dothideomycetes</taxon>
        <taxon>Pleosporomycetidae</taxon>
        <taxon>Pleosporales</taxon>
        <taxon>Massarineae</taxon>
        <taxon>Trematosphaeriaceae</taxon>
        <taxon>Trematosphaeria</taxon>
    </lineage>
</organism>
<evidence type="ECO:0000313" key="1">
    <source>
        <dbReference type="EMBL" id="KAF2256410.1"/>
    </source>
</evidence>
<dbReference type="Proteomes" id="UP000800094">
    <property type="component" value="Unassembled WGS sequence"/>
</dbReference>
<dbReference type="GeneID" id="54574006"/>
<dbReference type="EMBL" id="ML987189">
    <property type="protein sequence ID" value="KAF2256410.1"/>
    <property type="molecule type" value="Genomic_DNA"/>
</dbReference>
<gene>
    <name evidence="1" type="ORF">BU26DRAFT_21351</name>
</gene>
<sequence>MSLSTWASLGLRSGYGTDPGWNRIRIPKCSITQEIAPRRHPSAYVCCFRRRFPMAKPIIWKETMSVFSAPSLTLLVLLPLACLNRCRLPEAMGGGGKEY</sequence>
<evidence type="ECO:0000313" key="2">
    <source>
        <dbReference type="Proteomes" id="UP000800094"/>
    </source>
</evidence>
<accession>A0A6A6J3D4</accession>
<reference evidence="1" key="1">
    <citation type="journal article" date="2020" name="Stud. Mycol.">
        <title>101 Dothideomycetes genomes: a test case for predicting lifestyles and emergence of pathogens.</title>
        <authorList>
            <person name="Haridas S."/>
            <person name="Albert R."/>
            <person name="Binder M."/>
            <person name="Bloem J."/>
            <person name="Labutti K."/>
            <person name="Salamov A."/>
            <person name="Andreopoulos B."/>
            <person name="Baker S."/>
            <person name="Barry K."/>
            <person name="Bills G."/>
            <person name="Bluhm B."/>
            <person name="Cannon C."/>
            <person name="Castanera R."/>
            <person name="Culley D."/>
            <person name="Daum C."/>
            <person name="Ezra D."/>
            <person name="Gonzalez J."/>
            <person name="Henrissat B."/>
            <person name="Kuo A."/>
            <person name="Liang C."/>
            <person name="Lipzen A."/>
            <person name="Lutzoni F."/>
            <person name="Magnuson J."/>
            <person name="Mondo S."/>
            <person name="Nolan M."/>
            <person name="Ohm R."/>
            <person name="Pangilinan J."/>
            <person name="Park H.-J."/>
            <person name="Ramirez L."/>
            <person name="Alfaro M."/>
            <person name="Sun H."/>
            <person name="Tritt A."/>
            <person name="Yoshinaga Y."/>
            <person name="Zwiers L.-H."/>
            <person name="Turgeon B."/>
            <person name="Goodwin S."/>
            <person name="Spatafora J."/>
            <person name="Crous P."/>
            <person name="Grigoriev I."/>
        </authorList>
    </citation>
    <scope>NUCLEOTIDE SEQUENCE</scope>
    <source>
        <strain evidence="1">CBS 122368</strain>
    </source>
</reference>